<keyword evidence="8" id="KW-1185">Reference proteome</keyword>
<evidence type="ECO:0000256" key="3">
    <source>
        <dbReference type="ARBA" id="ARBA00022692"/>
    </source>
</evidence>
<accession>A0ABN0XEV8</accession>
<evidence type="ECO:0000256" key="6">
    <source>
        <dbReference type="SAM" id="Phobius"/>
    </source>
</evidence>
<evidence type="ECO:0000256" key="5">
    <source>
        <dbReference type="ARBA" id="ARBA00023136"/>
    </source>
</evidence>
<name>A0ABN0XEV8_9LACT</name>
<keyword evidence="2" id="KW-1003">Cell membrane</keyword>
<dbReference type="Proteomes" id="UP001501166">
    <property type="component" value="Unassembled WGS sequence"/>
</dbReference>
<gene>
    <name evidence="7" type="ORF">GCM10008932_13340</name>
</gene>
<dbReference type="EMBL" id="BAAACW010000080">
    <property type="protein sequence ID" value="GAA0362047.1"/>
    <property type="molecule type" value="Genomic_DNA"/>
</dbReference>
<dbReference type="InterPro" id="IPR022781">
    <property type="entry name" value="Flagellar_biosynth_FliO"/>
</dbReference>
<sequence length="132" mass="14844">MGVPELLQMIAALGVIILLANYLLKKLNQFQNSSSHVIKVLERVPLSKNSSLCIVQVGSEYLLMSMTENQNEVLKTFNEKEKEAIQLKLAKKGQNKQGLIEDSFLSTVLSHAGELIKNKTQNQSSFNKERNR</sequence>
<evidence type="ECO:0000256" key="1">
    <source>
        <dbReference type="ARBA" id="ARBA00004236"/>
    </source>
</evidence>
<feature type="transmembrane region" description="Helical" evidence="6">
    <location>
        <begin position="6"/>
        <end position="24"/>
    </location>
</feature>
<organism evidence="7 8">
    <name type="scientific">Alkalibacterium iburiense</name>
    <dbReference type="NCBI Taxonomy" id="290589"/>
    <lineage>
        <taxon>Bacteria</taxon>
        <taxon>Bacillati</taxon>
        <taxon>Bacillota</taxon>
        <taxon>Bacilli</taxon>
        <taxon>Lactobacillales</taxon>
        <taxon>Carnobacteriaceae</taxon>
        <taxon>Alkalibacterium</taxon>
    </lineage>
</organism>
<comment type="caution">
    <text evidence="7">The sequence shown here is derived from an EMBL/GenBank/DDBJ whole genome shotgun (WGS) entry which is preliminary data.</text>
</comment>
<proteinExistence type="predicted"/>
<evidence type="ECO:0000256" key="4">
    <source>
        <dbReference type="ARBA" id="ARBA00022989"/>
    </source>
</evidence>
<comment type="subcellular location">
    <subcellularLocation>
        <location evidence="1">Cell membrane</location>
    </subcellularLocation>
</comment>
<dbReference type="RefSeq" id="WP_343754962.1">
    <property type="nucleotide sequence ID" value="NZ_BAAACW010000080.1"/>
</dbReference>
<evidence type="ECO:0008006" key="9">
    <source>
        <dbReference type="Google" id="ProtNLM"/>
    </source>
</evidence>
<reference evidence="7 8" key="1">
    <citation type="journal article" date="2019" name="Int. J. Syst. Evol. Microbiol.">
        <title>The Global Catalogue of Microorganisms (GCM) 10K type strain sequencing project: providing services to taxonomists for standard genome sequencing and annotation.</title>
        <authorList>
            <consortium name="The Broad Institute Genomics Platform"/>
            <consortium name="The Broad Institute Genome Sequencing Center for Infectious Disease"/>
            <person name="Wu L."/>
            <person name="Ma J."/>
        </authorList>
    </citation>
    <scope>NUCLEOTIDE SEQUENCE [LARGE SCALE GENOMIC DNA]</scope>
    <source>
        <strain evidence="7 8">JCM 12662</strain>
    </source>
</reference>
<keyword evidence="3 6" id="KW-0812">Transmembrane</keyword>
<evidence type="ECO:0000256" key="2">
    <source>
        <dbReference type="ARBA" id="ARBA00022475"/>
    </source>
</evidence>
<keyword evidence="5 6" id="KW-0472">Membrane</keyword>
<protein>
    <recommendedName>
        <fullName evidence="9">Flagellar protein</fullName>
    </recommendedName>
</protein>
<evidence type="ECO:0000313" key="8">
    <source>
        <dbReference type="Proteomes" id="UP001501166"/>
    </source>
</evidence>
<evidence type="ECO:0000313" key="7">
    <source>
        <dbReference type="EMBL" id="GAA0362047.1"/>
    </source>
</evidence>
<dbReference type="Pfam" id="PF04347">
    <property type="entry name" value="FliO"/>
    <property type="match status" value="1"/>
</dbReference>
<keyword evidence="4 6" id="KW-1133">Transmembrane helix</keyword>